<evidence type="ECO:0000259" key="6">
    <source>
        <dbReference type="Pfam" id="PF00171"/>
    </source>
</evidence>
<evidence type="ECO:0000313" key="8">
    <source>
        <dbReference type="EnsemblMetazoa" id="XP_019770450.1"/>
    </source>
</evidence>
<dbReference type="EnsemblMetazoa" id="XM_019914891.1">
    <property type="protein sequence ID" value="XP_019770450.1"/>
    <property type="gene ID" value="LOC109544599"/>
</dbReference>
<dbReference type="FunFam" id="3.40.309.10:FF:000003">
    <property type="entry name" value="Aldehyde dehydrogenase"/>
    <property type="match status" value="1"/>
</dbReference>
<dbReference type="Gene3D" id="3.40.605.10">
    <property type="entry name" value="Aldehyde Dehydrogenase, Chain A, domain 1"/>
    <property type="match status" value="1"/>
</dbReference>
<dbReference type="PIRSF" id="PIRSF036492">
    <property type="entry name" value="ALDH"/>
    <property type="match status" value="1"/>
</dbReference>
<keyword evidence="5" id="KW-0812">Transmembrane</keyword>
<comment type="similarity">
    <text evidence="1">Belongs to the aldehyde dehydrogenase family.</text>
</comment>
<evidence type="ECO:0000313" key="9">
    <source>
        <dbReference type="Proteomes" id="UP000019118"/>
    </source>
</evidence>
<dbReference type="SUPFAM" id="SSF53720">
    <property type="entry name" value="ALDH-like"/>
    <property type="match status" value="1"/>
</dbReference>
<feature type="transmembrane region" description="Helical" evidence="5">
    <location>
        <begin position="476"/>
        <end position="493"/>
    </location>
</feature>
<keyword evidence="2" id="KW-0560">Oxidoreductase</keyword>
<proteinExistence type="inferred from homology"/>
<dbReference type="EMBL" id="KB741277">
    <property type="protein sequence ID" value="ENN71194.1"/>
    <property type="molecule type" value="Genomic_DNA"/>
</dbReference>
<reference evidence="8" key="2">
    <citation type="submission" date="2024-08" db="UniProtKB">
        <authorList>
            <consortium name="EnsemblMetazoa"/>
        </authorList>
    </citation>
    <scope>IDENTIFICATION</scope>
</reference>
<dbReference type="InterPro" id="IPR016161">
    <property type="entry name" value="Ald_DH/histidinol_DH"/>
</dbReference>
<dbReference type="PANTHER" id="PTHR43570">
    <property type="entry name" value="ALDEHYDE DEHYDROGENASE"/>
    <property type="match status" value="1"/>
</dbReference>
<dbReference type="HOGENOM" id="CLU_005391_3_0_1"/>
<dbReference type="GO" id="GO:0006081">
    <property type="term" value="P:aldehyde metabolic process"/>
    <property type="evidence" value="ECO:0007669"/>
    <property type="project" value="InterPro"/>
</dbReference>
<dbReference type="InterPro" id="IPR016162">
    <property type="entry name" value="Ald_DH_N"/>
</dbReference>
<evidence type="ECO:0000256" key="5">
    <source>
        <dbReference type="SAM" id="Phobius"/>
    </source>
</evidence>
<dbReference type="Pfam" id="PF00171">
    <property type="entry name" value="Aldedh"/>
    <property type="match status" value="1"/>
</dbReference>
<evidence type="ECO:0000313" key="7">
    <source>
        <dbReference type="EMBL" id="ENN71194.1"/>
    </source>
</evidence>
<dbReference type="Gene3D" id="3.40.309.10">
    <property type="entry name" value="Aldehyde Dehydrogenase, Chain A, domain 2"/>
    <property type="match status" value="1"/>
</dbReference>
<dbReference type="KEGG" id="dpa:109544599"/>
<dbReference type="FunFam" id="3.40.605.10:FF:000004">
    <property type="entry name" value="Aldehyde dehydrogenase"/>
    <property type="match status" value="1"/>
</dbReference>
<dbReference type="PANTHER" id="PTHR43570:SF16">
    <property type="entry name" value="ALDEHYDE DEHYDROGENASE TYPE III, ISOFORM Q"/>
    <property type="match status" value="1"/>
</dbReference>
<keyword evidence="5" id="KW-0472">Membrane</keyword>
<reference evidence="7 9" key="1">
    <citation type="journal article" date="2013" name="Genome Biol.">
        <title>Draft genome of the mountain pine beetle, Dendroctonus ponderosae Hopkins, a major forest pest.</title>
        <authorList>
            <person name="Keeling C.I."/>
            <person name="Yuen M.M."/>
            <person name="Liao N.Y."/>
            <person name="Docking T.R."/>
            <person name="Chan S.K."/>
            <person name="Taylor G.A."/>
            <person name="Palmquist D.L."/>
            <person name="Jackman S.D."/>
            <person name="Nguyen A."/>
            <person name="Li M."/>
            <person name="Henderson H."/>
            <person name="Janes J.K."/>
            <person name="Zhao Y."/>
            <person name="Pandoh P."/>
            <person name="Moore R."/>
            <person name="Sperling F.A."/>
            <person name="Huber D.P."/>
            <person name="Birol I."/>
            <person name="Jones S.J."/>
            <person name="Bohlmann J."/>
        </authorList>
    </citation>
    <scope>NUCLEOTIDE SEQUENCE</scope>
</reference>
<dbReference type="InterPro" id="IPR012394">
    <property type="entry name" value="Aldehyde_DH_NAD(P)"/>
</dbReference>
<dbReference type="GO" id="GO:0005737">
    <property type="term" value="C:cytoplasm"/>
    <property type="evidence" value="ECO:0007669"/>
    <property type="project" value="TreeGrafter"/>
</dbReference>
<feature type="active site" evidence="4">
    <location>
        <position position="245"/>
    </location>
</feature>
<keyword evidence="5" id="KW-1133">Transmembrane helix</keyword>
<feature type="non-terminal residue" evidence="7">
    <location>
        <position position="1"/>
    </location>
</feature>
<feature type="domain" description="Aldehyde dehydrogenase" evidence="6">
    <location>
        <begin position="3"/>
        <end position="428"/>
    </location>
</feature>
<gene>
    <name evidence="8" type="primary">109544599</name>
    <name evidence="7" type="ORF">YQE_12123</name>
</gene>
<keyword evidence="3" id="KW-0520">NAD</keyword>
<dbReference type="InterPro" id="IPR015590">
    <property type="entry name" value="Aldehyde_DH_dom"/>
</dbReference>
<evidence type="ECO:0000256" key="1">
    <source>
        <dbReference type="ARBA" id="ARBA00009986"/>
    </source>
</evidence>
<dbReference type="OMA" id="ILEIGMT"/>
<protein>
    <recommendedName>
        <fullName evidence="6">Aldehyde dehydrogenase domain-containing protein</fullName>
    </recommendedName>
</protein>
<dbReference type="GO" id="GO:0004029">
    <property type="term" value="F:aldehyde dehydrogenase (NAD+) activity"/>
    <property type="evidence" value="ECO:0007669"/>
    <property type="project" value="TreeGrafter"/>
</dbReference>
<name>N6SU26_DENPD</name>
<evidence type="ECO:0000256" key="3">
    <source>
        <dbReference type="ARBA" id="ARBA00023027"/>
    </source>
</evidence>
<organism evidence="7">
    <name type="scientific">Dendroctonus ponderosae</name>
    <name type="common">Mountain pine beetle</name>
    <dbReference type="NCBI Taxonomy" id="77166"/>
    <lineage>
        <taxon>Eukaryota</taxon>
        <taxon>Metazoa</taxon>
        <taxon>Ecdysozoa</taxon>
        <taxon>Arthropoda</taxon>
        <taxon>Hexapoda</taxon>
        <taxon>Insecta</taxon>
        <taxon>Pterygota</taxon>
        <taxon>Neoptera</taxon>
        <taxon>Endopterygota</taxon>
        <taxon>Coleoptera</taxon>
        <taxon>Polyphaga</taxon>
        <taxon>Cucujiformia</taxon>
        <taxon>Curculionidae</taxon>
        <taxon>Scolytinae</taxon>
        <taxon>Dendroctonus</taxon>
    </lineage>
</organism>
<feature type="active site" evidence="4">
    <location>
        <position position="211"/>
    </location>
</feature>
<dbReference type="Proteomes" id="UP000019118">
    <property type="component" value="Unassembled WGS sequence"/>
</dbReference>
<dbReference type="InterPro" id="IPR016163">
    <property type="entry name" value="Ald_DH_C"/>
</dbReference>
<dbReference type="AlphaFoldDB" id="N6SU26"/>
<evidence type="ECO:0000256" key="2">
    <source>
        <dbReference type="ARBA" id="ARBA00023002"/>
    </source>
</evidence>
<dbReference type="OrthoDB" id="440325at2759"/>
<evidence type="ECO:0000256" key="4">
    <source>
        <dbReference type="PIRSR" id="PIRSR036492-1"/>
    </source>
</evidence>
<accession>N6SU26</accession>
<keyword evidence="9" id="KW-1185">Reference proteome</keyword>
<sequence length="495" mass="55631">MSKDPETIVKTAREAFNSGITKDYGFRLSQLRGMQKFMENNEENIVQALKQDNKKSRYESYLMEIVHIKKAISATIKNLKQWMEPEKLPKPLLFITDQLEIHSEPYGVVLVIGAWNYPLVITLEPFIAAIAAGNCAVLKPSELVPTCARLFEEQLGKYLDTSCFHVYNGGVAETTALLEQRFDYIFYTGSRGVGKLIYAAAAKFLTPVTLELGGKCPVYLDDSADLEIAASRIMWGKCINVGQTCVEPDYLLCSQFVRDKFVQAAKNVIKKWYGKNIAQNDVYGRIINDQHFQRVSKLIEGHKIALGGKTNPQDRFIEPTILIDVNPDDPIMQEEIFGPVLPILTVATPEEAIEFINARPKPLAIYVFSSSPMEQQKFIKGTSSGGVCVNDVIMQLTCEVLPFGGVGSSGFGAYHGHHSFKTFSHQKGVLIKNLSKLDEYVQQLRYPPYTLKKLNTVKKLLAINLPIVPRLDIGKFSLFLMFVLVATIFSFWFKE</sequence>
<dbReference type="EnsemblMetazoa" id="XM_019914892.1">
    <property type="protein sequence ID" value="XP_019770451.1"/>
    <property type="gene ID" value="LOC109544599"/>
</dbReference>